<proteinExistence type="inferred from homology"/>
<accession>A0A6P5G7F9</accession>
<organism evidence="6 7">
    <name type="scientific">Ananas comosus</name>
    <name type="common">Pineapple</name>
    <name type="synonym">Ananas ananas</name>
    <dbReference type="NCBI Taxonomy" id="4615"/>
    <lineage>
        <taxon>Eukaryota</taxon>
        <taxon>Viridiplantae</taxon>
        <taxon>Streptophyta</taxon>
        <taxon>Embryophyta</taxon>
        <taxon>Tracheophyta</taxon>
        <taxon>Spermatophyta</taxon>
        <taxon>Magnoliopsida</taxon>
        <taxon>Liliopsida</taxon>
        <taxon>Poales</taxon>
        <taxon>Bromeliaceae</taxon>
        <taxon>Bromelioideae</taxon>
        <taxon>Ananas</taxon>
    </lineage>
</organism>
<keyword evidence="5" id="KW-0732">Signal</keyword>
<evidence type="ECO:0000313" key="6">
    <source>
        <dbReference type="Proteomes" id="UP000515123"/>
    </source>
</evidence>
<dbReference type="Pfam" id="PF02536">
    <property type="entry name" value="mTERF"/>
    <property type="match status" value="2"/>
</dbReference>
<keyword evidence="2" id="KW-0805">Transcription regulation</keyword>
<dbReference type="GeneID" id="109719438"/>
<evidence type="ECO:0000256" key="4">
    <source>
        <dbReference type="SAM" id="MobiDB-lite"/>
    </source>
</evidence>
<dbReference type="InterPro" id="IPR003690">
    <property type="entry name" value="MTERF"/>
</dbReference>
<gene>
    <name evidence="7" type="primary">LOC109719438</name>
</gene>
<feature type="compositionally biased region" description="Gly residues" evidence="4">
    <location>
        <begin position="68"/>
        <end position="80"/>
    </location>
</feature>
<keyword evidence="2" id="KW-0804">Transcription</keyword>
<dbReference type="SMART" id="SM00733">
    <property type="entry name" value="Mterf"/>
    <property type="match status" value="5"/>
</dbReference>
<feature type="chain" id="PRO_5027724376" evidence="5">
    <location>
        <begin position="20"/>
        <end position="414"/>
    </location>
</feature>
<dbReference type="AlphaFoldDB" id="A0A6P5G7F9"/>
<dbReference type="PANTHER" id="PTHR13068">
    <property type="entry name" value="CGI-12 PROTEIN-RELATED"/>
    <property type="match status" value="1"/>
</dbReference>
<feature type="signal peptide" evidence="5">
    <location>
        <begin position="1"/>
        <end position="19"/>
    </location>
</feature>
<sequence>MRVATTAAAALLGLRRCCCRLPPILAPCLIALSSSSYSSSAPTRTIISEAPSSTVSVPEEEEEEESEGGGGGGGGGGGETGVVVESQTPADVFRRWGCTESEVSRILARHPSLSRLRVPLLQAKLEALRGVGVGGPELVKIITCRPRFLCGRVGHGVAARIEFLRSTLFPSDDAGAALLLRAVSRNPSLLTYDVEGTMRPCVALYQSLGVDPRALGRLLVSRPTIIPRSALDPEKLDLLRRTRLAPAHPMYKYALSVLAISRLDTLRAKLANLEKFGFSCDDVMGLFARTPNVLTLSVDKVQRNMTYIVGTVKLPPRSVLDEPALLYCNLEKVLRPRHLLVVKLRQMGLRPTPQVKEPYVVKAVRMPERRFLRSFVTCHEDAVARELMEYYENVKGLRRLAESSRSTRRLGFPF</sequence>
<dbReference type="PANTHER" id="PTHR13068:SF223">
    <property type="entry name" value="MITOCHONDRIAL TRANSCRIPTION TERMINATION FACTOR FAMILY PROTEIN"/>
    <property type="match status" value="1"/>
</dbReference>
<dbReference type="OrthoDB" id="637682at2759"/>
<evidence type="ECO:0000313" key="7">
    <source>
        <dbReference type="RefSeq" id="XP_020101713.1"/>
    </source>
</evidence>
<evidence type="ECO:0000256" key="1">
    <source>
        <dbReference type="ARBA" id="ARBA00007692"/>
    </source>
</evidence>
<reference evidence="6" key="1">
    <citation type="journal article" date="2015" name="Nat. Genet.">
        <title>The pineapple genome and the evolution of CAM photosynthesis.</title>
        <authorList>
            <person name="Ming R."/>
            <person name="VanBuren R."/>
            <person name="Wai C.M."/>
            <person name="Tang H."/>
            <person name="Schatz M.C."/>
            <person name="Bowers J.E."/>
            <person name="Lyons E."/>
            <person name="Wang M.L."/>
            <person name="Chen J."/>
            <person name="Biggers E."/>
            <person name="Zhang J."/>
            <person name="Huang L."/>
            <person name="Zhang L."/>
            <person name="Miao W."/>
            <person name="Zhang J."/>
            <person name="Ye Z."/>
            <person name="Miao C."/>
            <person name="Lin Z."/>
            <person name="Wang H."/>
            <person name="Zhou H."/>
            <person name="Yim W.C."/>
            <person name="Priest H.D."/>
            <person name="Zheng C."/>
            <person name="Woodhouse M."/>
            <person name="Edger P.P."/>
            <person name="Guyot R."/>
            <person name="Guo H.B."/>
            <person name="Guo H."/>
            <person name="Zheng G."/>
            <person name="Singh R."/>
            <person name="Sharma A."/>
            <person name="Min X."/>
            <person name="Zheng Y."/>
            <person name="Lee H."/>
            <person name="Gurtowski J."/>
            <person name="Sedlazeck F.J."/>
            <person name="Harkess A."/>
            <person name="McKain M.R."/>
            <person name="Liao Z."/>
            <person name="Fang J."/>
            <person name="Liu J."/>
            <person name="Zhang X."/>
            <person name="Zhang Q."/>
            <person name="Hu W."/>
            <person name="Qin Y."/>
            <person name="Wang K."/>
            <person name="Chen L.Y."/>
            <person name="Shirley N."/>
            <person name="Lin Y.R."/>
            <person name="Liu L.Y."/>
            <person name="Hernandez A.G."/>
            <person name="Wright C.L."/>
            <person name="Bulone V."/>
            <person name="Tuskan G.A."/>
            <person name="Heath K."/>
            <person name="Zee F."/>
            <person name="Moore P.H."/>
            <person name="Sunkar R."/>
            <person name="Leebens-Mack J.H."/>
            <person name="Mockler T."/>
            <person name="Bennetzen J.L."/>
            <person name="Freeling M."/>
            <person name="Sankoff D."/>
            <person name="Paterson A.H."/>
            <person name="Zhu X."/>
            <person name="Yang X."/>
            <person name="Smith J.A."/>
            <person name="Cushman J.C."/>
            <person name="Paull R.E."/>
            <person name="Yu Q."/>
        </authorList>
    </citation>
    <scope>NUCLEOTIDE SEQUENCE [LARGE SCALE GENOMIC DNA]</scope>
    <source>
        <strain evidence="6">cv. F153</strain>
    </source>
</reference>
<evidence type="ECO:0000256" key="3">
    <source>
        <dbReference type="ARBA" id="ARBA00022946"/>
    </source>
</evidence>
<keyword evidence="2" id="KW-0806">Transcription termination</keyword>
<dbReference type="GO" id="GO:0003676">
    <property type="term" value="F:nucleic acid binding"/>
    <property type="evidence" value="ECO:0007669"/>
    <property type="project" value="InterPro"/>
</dbReference>
<comment type="similarity">
    <text evidence="1">Belongs to the mTERF family.</text>
</comment>
<evidence type="ECO:0000256" key="5">
    <source>
        <dbReference type="SAM" id="SignalP"/>
    </source>
</evidence>
<dbReference type="Proteomes" id="UP000515123">
    <property type="component" value="Linkage group 13"/>
</dbReference>
<dbReference type="RefSeq" id="XP_020101713.1">
    <property type="nucleotide sequence ID" value="XM_020246124.1"/>
</dbReference>
<keyword evidence="3" id="KW-0809">Transit peptide</keyword>
<dbReference type="InterPro" id="IPR038538">
    <property type="entry name" value="MTERF_sf"/>
</dbReference>
<reference evidence="7" key="2">
    <citation type="submission" date="2025-08" db="UniProtKB">
        <authorList>
            <consortium name="RefSeq"/>
        </authorList>
    </citation>
    <scope>IDENTIFICATION</scope>
    <source>
        <tissue evidence="7">Leaf</tissue>
    </source>
</reference>
<dbReference type="GO" id="GO:0006353">
    <property type="term" value="P:DNA-templated transcription termination"/>
    <property type="evidence" value="ECO:0007669"/>
    <property type="project" value="UniProtKB-KW"/>
</dbReference>
<evidence type="ECO:0000256" key="2">
    <source>
        <dbReference type="ARBA" id="ARBA00022472"/>
    </source>
</evidence>
<keyword evidence="6" id="KW-1185">Reference proteome</keyword>
<name>A0A6P5G7F9_ANACO</name>
<feature type="compositionally biased region" description="Acidic residues" evidence="4">
    <location>
        <begin position="58"/>
        <end position="67"/>
    </location>
</feature>
<dbReference type="Gene3D" id="1.25.70.10">
    <property type="entry name" value="Transcription termination factor 3, mitochondrial"/>
    <property type="match status" value="2"/>
</dbReference>
<protein>
    <submittedName>
        <fullName evidence="7">Transcription termination factor MTERF9, chloroplastic</fullName>
    </submittedName>
</protein>
<feature type="region of interest" description="Disordered" evidence="4">
    <location>
        <begin position="43"/>
        <end position="83"/>
    </location>
</feature>
<dbReference type="FunFam" id="1.25.70.10:FF:000026">
    <property type="entry name" value="Mitochondrial transcription termination factor family protein"/>
    <property type="match status" value="1"/>
</dbReference>